<reference evidence="1 2" key="1">
    <citation type="submission" date="2013-08" db="EMBL/GenBank/DDBJ databases">
        <authorList>
            <person name="Durkin A.S."/>
            <person name="Haft D.R."/>
            <person name="McCorrison J."/>
            <person name="Torralba M."/>
            <person name="Gillis M."/>
            <person name="Haft D.H."/>
            <person name="Methe B."/>
            <person name="Sutton G."/>
            <person name="Nelson K.E."/>
        </authorList>
    </citation>
    <scope>NUCLEOTIDE SEQUENCE [LARGE SCALE GENOMIC DNA]</scope>
    <source>
        <strain evidence="1 2">F0493</strain>
    </source>
</reference>
<comment type="caution">
    <text evidence="1">The sequence shown here is derived from an EMBL/GenBank/DDBJ whole genome shotgun (WGS) entry which is preliminary data.</text>
</comment>
<gene>
    <name evidence="1" type="ORF">HMPREF9145_1722</name>
</gene>
<dbReference type="EMBL" id="AWGW01000029">
    <property type="protein sequence ID" value="ERJ98638.1"/>
    <property type="molecule type" value="Genomic_DNA"/>
</dbReference>
<organism evidence="1 2">
    <name type="scientific">Segatella salivae F0493</name>
    <dbReference type="NCBI Taxonomy" id="1395125"/>
    <lineage>
        <taxon>Bacteria</taxon>
        <taxon>Pseudomonadati</taxon>
        <taxon>Bacteroidota</taxon>
        <taxon>Bacteroidia</taxon>
        <taxon>Bacteroidales</taxon>
        <taxon>Prevotellaceae</taxon>
        <taxon>Segatella</taxon>
    </lineage>
</organism>
<evidence type="ECO:0000313" key="1">
    <source>
        <dbReference type="EMBL" id="ERJ98638.1"/>
    </source>
</evidence>
<sequence length="62" mass="6919">MLQAIAHGGRHLHLLKSTVQHVGMRFNKRLRLLGGDAVHTPLCTLCSIYCTAFAETCRQPVF</sequence>
<dbReference type="Proteomes" id="UP000017023">
    <property type="component" value="Unassembled WGS sequence"/>
</dbReference>
<name>U2MHA5_9BACT</name>
<evidence type="ECO:0000313" key="2">
    <source>
        <dbReference type="Proteomes" id="UP000017023"/>
    </source>
</evidence>
<dbReference type="AlphaFoldDB" id="U2MHA5"/>
<accession>U2MHA5</accession>
<protein>
    <submittedName>
        <fullName evidence="1">Uncharacterized protein</fullName>
    </submittedName>
</protein>
<proteinExistence type="predicted"/>